<keyword evidence="9" id="KW-0573">Peptidoglycan synthesis</keyword>
<dbReference type="EC" id="2.4.99.28" evidence="19"/>
<accession>D4H2U1</accession>
<keyword evidence="5" id="KW-0328">Glycosyltransferase</keyword>
<keyword evidence="13" id="KW-0961">Cell wall biogenesis/degradation</keyword>
<feature type="transmembrane region" description="Helical" evidence="21">
    <location>
        <begin position="300"/>
        <end position="322"/>
    </location>
</feature>
<feature type="transmembrane region" description="Helical" evidence="21">
    <location>
        <begin position="334"/>
        <end position="353"/>
    </location>
</feature>
<dbReference type="AlphaFoldDB" id="D4H2U1"/>
<evidence type="ECO:0000256" key="5">
    <source>
        <dbReference type="ARBA" id="ARBA00022676"/>
    </source>
</evidence>
<keyword evidence="8" id="KW-0133">Cell shape</keyword>
<dbReference type="Proteomes" id="UP000002012">
    <property type="component" value="Chromosome"/>
</dbReference>
<dbReference type="EMBL" id="CP001968">
    <property type="protein sequence ID" value="ADD68964.1"/>
    <property type="molecule type" value="Genomic_DNA"/>
</dbReference>
<evidence type="ECO:0000256" key="14">
    <source>
        <dbReference type="ARBA" id="ARBA00032370"/>
    </source>
</evidence>
<dbReference type="GO" id="GO:0009252">
    <property type="term" value="P:peptidoglycan biosynthetic process"/>
    <property type="evidence" value="ECO:0007669"/>
    <property type="project" value="UniProtKB-KW"/>
</dbReference>
<organism evidence="22 23">
    <name type="scientific">Denitrovibrio acetiphilus (strain DSM 12809 / NBRC 114555 / N2460)</name>
    <dbReference type="NCBI Taxonomy" id="522772"/>
    <lineage>
        <taxon>Bacteria</taxon>
        <taxon>Pseudomonadati</taxon>
        <taxon>Deferribacterota</taxon>
        <taxon>Deferribacteres</taxon>
        <taxon>Deferribacterales</taxon>
        <taxon>Geovibrionaceae</taxon>
        <taxon>Denitrovibrio</taxon>
    </lineage>
</organism>
<dbReference type="GO" id="GO:0015648">
    <property type="term" value="F:lipid-linked peptidoglycan transporter activity"/>
    <property type="evidence" value="ECO:0007669"/>
    <property type="project" value="TreeGrafter"/>
</dbReference>
<dbReference type="RefSeq" id="WP_013011467.1">
    <property type="nucleotide sequence ID" value="NC_013943.1"/>
</dbReference>
<evidence type="ECO:0000256" key="3">
    <source>
        <dbReference type="ARBA" id="ARBA00022475"/>
    </source>
</evidence>
<keyword evidence="4 22" id="KW-0132">Cell division</keyword>
<evidence type="ECO:0000313" key="22">
    <source>
        <dbReference type="EMBL" id="ADD68964.1"/>
    </source>
</evidence>
<dbReference type="InterPro" id="IPR013437">
    <property type="entry name" value="FtsW"/>
</dbReference>
<evidence type="ECO:0000256" key="4">
    <source>
        <dbReference type="ARBA" id="ARBA00022618"/>
    </source>
</evidence>
<evidence type="ECO:0000256" key="12">
    <source>
        <dbReference type="ARBA" id="ARBA00023306"/>
    </source>
</evidence>
<gene>
    <name evidence="22" type="ordered locus">Dacet_2202</name>
</gene>
<evidence type="ECO:0000256" key="1">
    <source>
        <dbReference type="ARBA" id="ARBA00004651"/>
    </source>
</evidence>
<sequence length="365" mass="40232" precursor="true">MNELKDNRFKILVITFVLVMGGLIFILSAGSMQAISLGRQELYFFQKQMVSVIVGFFAMYTAYKVPLVTWRKNVPLLYFLTLVLLVAVFFYRPINGAHRWLLLPGFSFQPSELAKFTLVLYLAHYLDKKEDRLKDFSKGFLPASILLGLVGALILSEPDFGTTFLLIAILLAMFLIGGASIKHIGGMLGFISPILIAGMMMGYRKARLLSFLDPWADQYRTGYQLIQSLAAVGSGKIFGKGIGNSSQKLHFLPEAHTDFIYAIISEETGLIGSVFFILLFAALFYTCVQVAKMHSNKFKRIFTFGIAYCLVVQAGLHIGVVTGALPTKGIGLPFVSYGGSSMIMSLFMVGILIRSAEEAQGGADD</sequence>
<evidence type="ECO:0000256" key="19">
    <source>
        <dbReference type="ARBA" id="ARBA00044770"/>
    </source>
</evidence>
<evidence type="ECO:0000256" key="17">
    <source>
        <dbReference type="ARBA" id="ARBA00041185"/>
    </source>
</evidence>
<dbReference type="GO" id="GO:0008360">
    <property type="term" value="P:regulation of cell shape"/>
    <property type="evidence" value="ECO:0007669"/>
    <property type="project" value="UniProtKB-KW"/>
</dbReference>
<keyword evidence="12" id="KW-0131">Cell cycle</keyword>
<keyword evidence="11 21" id="KW-0472">Membrane</keyword>
<comment type="similarity">
    <text evidence="16">Belongs to the SEDS family. FtsW subfamily.</text>
</comment>
<keyword evidence="6" id="KW-0808">Transferase</keyword>
<evidence type="ECO:0000313" key="23">
    <source>
        <dbReference type="Proteomes" id="UP000002012"/>
    </source>
</evidence>
<feature type="transmembrane region" description="Helical" evidence="21">
    <location>
        <begin position="184"/>
        <end position="203"/>
    </location>
</feature>
<evidence type="ECO:0000256" key="2">
    <source>
        <dbReference type="ARBA" id="ARBA00004752"/>
    </source>
</evidence>
<dbReference type="PANTHER" id="PTHR30474:SF2">
    <property type="entry name" value="PEPTIDOGLYCAN GLYCOSYLTRANSFERASE FTSW-RELATED"/>
    <property type="match status" value="1"/>
</dbReference>
<name>D4H2U1_DENA2</name>
<protein>
    <recommendedName>
        <fullName evidence="17">Probable peptidoglycan glycosyltransferase FtsW</fullName>
        <ecNumber evidence="19">2.4.99.28</ecNumber>
    </recommendedName>
    <alternativeName>
        <fullName evidence="18">Cell division protein FtsW</fullName>
    </alternativeName>
    <alternativeName>
        <fullName evidence="15">Cell wall polymerase</fullName>
    </alternativeName>
    <alternativeName>
        <fullName evidence="14">Peptidoglycan polymerase</fullName>
    </alternativeName>
</protein>
<dbReference type="GO" id="GO:0008955">
    <property type="term" value="F:peptidoglycan glycosyltransferase activity"/>
    <property type="evidence" value="ECO:0007669"/>
    <property type="project" value="UniProtKB-EC"/>
</dbReference>
<keyword evidence="7 21" id="KW-0812">Transmembrane</keyword>
<dbReference type="InParanoid" id="D4H2U1"/>
<dbReference type="FunCoup" id="D4H2U1">
    <property type="interactions" value="177"/>
</dbReference>
<feature type="transmembrane region" description="Helical" evidence="21">
    <location>
        <begin position="269"/>
        <end position="288"/>
    </location>
</feature>
<dbReference type="NCBIfam" id="TIGR02614">
    <property type="entry name" value="ftsW"/>
    <property type="match status" value="1"/>
</dbReference>
<evidence type="ECO:0000256" key="16">
    <source>
        <dbReference type="ARBA" id="ARBA00038053"/>
    </source>
</evidence>
<evidence type="ECO:0000256" key="8">
    <source>
        <dbReference type="ARBA" id="ARBA00022960"/>
    </source>
</evidence>
<dbReference type="PaxDb" id="522772-Dacet_2202"/>
<evidence type="ECO:0000256" key="10">
    <source>
        <dbReference type="ARBA" id="ARBA00022989"/>
    </source>
</evidence>
<evidence type="ECO:0000256" key="11">
    <source>
        <dbReference type="ARBA" id="ARBA00023136"/>
    </source>
</evidence>
<dbReference type="OrthoDB" id="9768187at2"/>
<evidence type="ECO:0000256" key="15">
    <source>
        <dbReference type="ARBA" id="ARBA00033270"/>
    </source>
</evidence>
<evidence type="ECO:0000256" key="13">
    <source>
        <dbReference type="ARBA" id="ARBA00023316"/>
    </source>
</evidence>
<dbReference type="Pfam" id="PF01098">
    <property type="entry name" value="FTSW_RODA_SPOVE"/>
    <property type="match status" value="1"/>
</dbReference>
<evidence type="ECO:0000256" key="7">
    <source>
        <dbReference type="ARBA" id="ARBA00022692"/>
    </source>
</evidence>
<comment type="subcellular location">
    <subcellularLocation>
        <location evidence="1">Cell membrane</location>
        <topology evidence="1">Multi-pass membrane protein</topology>
    </subcellularLocation>
</comment>
<evidence type="ECO:0000256" key="6">
    <source>
        <dbReference type="ARBA" id="ARBA00022679"/>
    </source>
</evidence>
<dbReference type="InterPro" id="IPR001182">
    <property type="entry name" value="FtsW/RodA"/>
</dbReference>
<evidence type="ECO:0000256" key="20">
    <source>
        <dbReference type="ARBA" id="ARBA00049902"/>
    </source>
</evidence>
<feature type="transmembrane region" description="Helical" evidence="21">
    <location>
        <begin position="12"/>
        <end position="32"/>
    </location>
</feature>
<feature type="transmembrane region" description="Helical" evidence="21">
    <location>
        <begin position="160"/>
        <end position="177"/>
    </location>
</feature>
<keyword evidence="3" id="KW-1003">Cell membrane</keyword>
<dbReference type="GO" id="GO:0032153">
    <property type="term" value="C:cell division site"/>
    <property type="evidence" value="ECO:0007669"/>
    <property type="project" value="TreeGrafter"/>
</dbReference>
<feature type="transmembrane region" description="Helical" evidence="21">
    <location>
        <begin position="135"/>
        <end position="154"/>
    </location>
</feature>
<feature type="transmembrane region" description="Helical" evidence="21">
    <location>
        <begin position="44"/>
        <end position="63"/>
    </location>
</feature>
<dbReference type="GO" id="GO:0071555">
    <property type="term" value="P:cell wall organization"/>
    <property type="evidence" value="ECO:0007669"/>
    <property type="project" value="UniProtKB-KW"/>
</dbReference>
<keyword evidence="23" id="KW-1185">Reference proteome</keyword>
<feature type="transmembrane region" description="Helical" evidence="21">
    <location>
        <begin position="75"/>
        <end position="94"/>
    </location>
</feature>
<evidence type="ECO:0000256" key="21">
    <source>
        <dbReference type="SAM" id="Phobius"/>
    </source>
</evidence>
<dbReference type="GO" id="GO:0005886">
    <property type="term" value="C:plasma membrane"/>
    <property type="evidence" value="ECO:0007669"/>
    <property type="project" value="UniProtKB-SubCell"/>
</dbReference>
<keyword evidence="10 21" id="KW-1133">Transmembrane helix</keyword>
<evidence type="ECO:0000256" key="9">
    <source>
        <dbReference type="ARBA" id="ARBA00022984"/>
    </source>
</evidence>
<comment type="catalytic activity">
    <reaction evidence="20">
        <text>[GlcNAc-(1-&gt;4)-Mur2Ac(oyl-L-Ala-gamma-D-Glu-L-Lys-D-Ala-D-Ala)](n)-di-trans,octa-cis-undecaprenyl diphosphate + beta-D-GlcNAc-(1-&gt;4)-Mur2Ac(oyl-L-Ala-gamma-D-Glu-L-Lys-D-Ala-D-Ala)-di-trans,octa-cis-undecaprenyl diphosphate = [GlcNAc-(1-&gt;4)-Mur2Ac(oyl-L-Ala-gamma-D-Glu-L-Lys-D-Ala-D-Ala)](n+1)-di-trans,octa-cis-undecaprenyl diphosphate + di-trans,octa-cis-undecaprenyl diphosphate + H(+)</text>
        <dbReference type="Rhea" id="RHEA:23708"/>
        <dbReference type="Rhea" id="RHEA-COMP:9602"/>
        <dbReference type="Rhea" id="RHEA-COMP:9603"/>
        <dbReference type="ChEBI" id="CHEBI:15378"/>
        <dbReference type="ChEBI" id="CHEBI:58405"/>
        <dbReference type="ChEBI" id="CHEBI:60033"/>
        <dbReference type="ChEBI" id="CHEBI:78435"/>
        <dbReference type="EC" id="2.4.99.28"/>
    </reaction>
</comment>
<feature type="transmembrane region" description="Helical" evidence="21">
    <location>
        <begin position="100"/>
        <end position="123"/>
    </location>
</feature>
<comment type="pathway">
    <text evidence="2">Cell wall biogenesis; peptidoglycan biosynthesis.</text>
</comment>
<dbReference type="STRING" id="522772.Dacet_2202"/>
<dbReference type="GO" id="GO:0051301">
    <property type="term" value="P:cell division"/>
    <property type="evidence" value="ECO:0007669"/>
    <property type="project" value="UniProtKB-KW"/>
</dbReference>
<evidence type="ECO:0000256" key="18">
    <source>
        <dbReference type="ARBA" id="ARBA00041418"/>
    </source>
</evidence>
<dbReference type="PANTHER" id="PTHR30474">
    <property type="entry name" value="CELL CYCLE PROTEIN"/>
    <property type="match status" value="1"/>
</dbReference>
<reference evidence="22 23" key="1">
    <citation type="journal article" date="2010" name="Stand. Genomic Sci.">
        <title>Complete genome sequence of Denitrovibrio acetiphilus type strain (N2460).</title>
        <authorList>
            <person name="Kiss H."/>
            <person name="Lang E."/>
            <person name="Lapidus A."/>
            <person name="Copeland A."/>
            <person name="Nolan M."/>
            <person name="Glavina Del Rio T."/>
            <person name="Chen F."/>
            <person name="Lucas S."/>
            <person name="Tice H."/>
            <person name="Cheng J.F."/>
            <person name="Han C."/>
            <person name="Goodwin L."/>
            <person name="Pitluck S."/>
            <person name="Liolios K."/>
            <person name="Pati A."/>
            <person name="Ivanova N."/>
            <person name="Mavromatis K."/>
            <person name="Chen A."/>
            <person name="Palaniappan K."/>
            <person name="Land M."/>
            <person name="Hauser L."/>
            <person name="Chang Y.J."/>
            <person name="Jeffries C.D."/>
            <person name="Detter J.C."/>
            <person name="Brettin T."/>
            <person name="Spring S."/>
            <person name="Rohde M."/>
            <person name="Goker M."/>
            <person name="Woyke T."/>
            <person name="Bristow J."/>
            <person name="Eisen J.A."/>
            <person name="Markowitz V."/>
            <person name="Hugenholtz P."/>
            <person name="Kyrpides N.C."/>
            <person name="Klenk H.P."/>
        </authorList>
    </citation>
    <scope>NUCLEOTIDE SEQUENCE [LARGE SCALE GENOMIC DNA]</scope>
    <source>
        <strain evidence="23">DSM 12809 / NBRC 114555 / N2460</strain>
    </source>
</reference>
<dbReference type="HOGENOM" id="CLU_029243_0_1_0"/>
<dbReference type="KEGG" id="dap:Dacet_2202"/>
<proteinExistence type="inferred from homology"/>
<dbReference type="eggNOG" id="COG0772">
    <property type="taxonomic scope" value="Bacteria"/>
</dbReference>